<comment type="caution">
    <text evidence="4">The sequence shown here is derived from an EMBL/GenBank/DDBJ whole genome shotgun (WGS) entry which is preliminary data.</text>
</comment>
<dbReference type="Gene3D" id="2.60.40.10">
    <property type="entry name" value="Immunoglobulins"/>
    <property type="match status" value="2"/>
</dbReference>
<evidence type="ECO:0000259" key="3">
    <source>
        <dbReference type="PROSITE" id="PS50853"/>
    </source>
</evidence>
<organism evidence="4 5">
    <name type="scientific">Candidatus Woesebacteria bacterium RIFOXYB1_FULL_38_16</name>
    <dbReference type="NCBI Taxonomy" id="1802538"/>
    <lineage>
        <taxon>Bacteria</taxon>
        <taxon>Candidatus Woeseibacteriota</taxon>
    </lineage>
</organism>
<dbReference type="InterPro" id="IPR044016">
    <property type="entry name" value="Big_13"/>
</dbReference>
<evidence type="ECO:0000256" key="2">
    <source>
        <dbReference type="SAM" id="Phobius"/>
    </source>
</evidence>
<keyword evidence="2" id="KW-0812">Transmembrane</keyword>
<dbReference type="AlphaFoldDB" id="A0A1F8CUJ7"/>
<proteinExistence type="predicted"/>
<feature type="region of interest" description="Disordered" evidence="1">
    <location>
        <begin position="242"/>
        <end position="276"/>
    </location>
</feature>
<feature type="region of interest" description="Disordered" evidence="1">
    <location>
        <begin position="371"/>
        <end position="405"/>
    </location>
</feature>
<feature type="compositionally biased region" description="Low complexity" evidence="1">
    <location>
        <begin position="377"/>
        <end position="403"/>
    </location>
</feature>
<dbReference type="InterPro" id="IPR003961">
    <property type="entry name" value="FN3_dom"/>
</dbReference>
<dbReference type="GO" id="GO:0046872">
    <property type="term" value="F:metal ion binding"/>
    <property type="evidence" value="ECO:0007669"/>
    <property type="project" value="InterPro"/>
</dbReference>
<sequence>MKKTTIPTIIGIVVLVLGVAAGVFLLGQQQLFRLGASPDSIPKDVRISNISDSGFTVTWTTDKETLGFLNYGTDSTLDKVAHPSSTTPSSTHLVTIRNLEAGETYFFKLNSDSQKYDNNGIPWQTTTGGTLNPPTNSIIISGKVLNQSELPASNAIVNISSGNMSPLTTLTSESGEWVINLSNARNSLLTNYANITDKTLLEILVNNGSSGIATAQIYVSSANPTPPITLGRVYDFRSSEATNDNTLPNSLLELPPDSESSSGFQTDTSSSQANTDTVTLKSVKNGETIYTDSPEFFGDAPANTTISITVESDPQTETIISDTKGDWNWSPPNNLEEGEHTVTLAWVDEQGITQKIVKTFTVLAAETGEPAFESTPSTISTKVTPTATPTATPRTSTPATDSAIPTPGTREVTIFLLTLAVLLLTGGSYLSLKSTKK</sequence>
<keyword evidence="2" id="KW-1133">Transmembrane helix</keyword>
<gene>
    <name evidence="4" type="ORF">A2382_04890</name>
</gene>
<dbReference type="GO" id="GO:0003993">
    <property type="term" value="F:acid phosphatase activity"/>
    <property type="evidence" value="ECO:0007669"/>
    <property type="project" value="InterPro"/>
</dbReference>
<dbReference type="Proteomes" id="UP000178999">
    <property type="component" value="Unassembled WGS sequence"/>
</dbReference>
<dbReference type="InterPro" id="IPR008963">
    <property type="entry name" value="Purple_acid_Pase-like_N"/>
</dbReference>
<dbReference type="Pfam" id="PF19077">
    <property type="entry name" value="Big_13"/>
    <property type="match status" value="1"/>
</dbReference>
<dbReference type="PROSITE" id="PS50853">
    <property type="entry name" value="FN3"/>
    <property type="match status" value="1"/>
</dbReference>
<evidence type="ECO:0000256" key="1">
    <source>
        <dbReference type="SAM" id="MobiDB-lite"/>
    </source>
</evidence>
<feature type="compositionally biased region" description="Low complexity" evidence="1">
    <location>
        <begin position="247"/>
        <end position="272"/>
    </location>
</feature>
<dbReference type="STRING" id="1802538.A2382_04890"/>
<feature type="domain" description="Fibronectin type-III" evidence="3">
    <location>
        <begin position="41"/>
        <end position="133"/>
    </location>
</feature>
<evidence type="ECO:0000313" key="4">
    <source>
        <dbReference type="EMBL" id="OGM79994.1"/>
    </source>
</evidence>
<evidence type="ECO:0000313" key="5">
    <source>
        <dbReference type="Proteomes" id="UP000178999"/>
    </source>
</evidence>
<name>A0A1F8CUJ7_9BACT</name>
<accession>A0A1F8CUJ7</accession>
<keyword evidence="2" id="KW-0472">Membrane</keyword>
<dbReference type="EMBL" id="MGHY01000005">
    <property type="protein sequence ID" value="OGM79994.1"/>
    <property type="molecule type" value="Genomic_DNA"/>
</dbReference>
<dbReference type="SUPFAM" id="SSF49363">
    <property type="entry name" value="Purple acid phosphatase, N-terminal domain"/>
    <property type="match status" value="1"/>
</dbReference>
<reference evidence="4 5" key="1">
    <citation type="journal article" date="2016" name="Nat. Commun.">
        <title>Thousands of microbial genomes shed light on interconnected biogeochemical processes in an aquifer system.</title>
        <authorList>
            <person name="Anantharaman K."/>
            <person name="Brown C.T."/>
            <person name="Hug L.A."/>
            <person name="Sharon I."/>
            <person name="Castelle C.J."/>
            <person name="Probst A.J."/>
            <person name="Thomas B.C."/>
            <person name="Singh A."/>
            <person name="Wilkins M.J."/>
            <person name="Karaoz U."/>
            <person name="Brodie E.L."/>
            <person name="Williams K.H."/>
            <person name="Hubbard S.S."/>
            <person name="Banfield J.F."/>
        </authorList>
    </citation>
    <scope>NUCLEOTIDE SEQUENCE [LARGE SCALE GENOMIC DNA]</scope>
</reference>
<feature type="transmembrane region" description="Helical" evidence="2">
    <location>
        <begin position="7"/>
        <end position="27"/>
    </location>
</feature>
<protein>
    <recommendedName>
        <fullName evidence="3">Fibronectin type-III domain-containing protein</fullName>
    </recommendedName>
</protein>
<dbReference type="InterPro" id="IPR013783">
    <property type="entry name" value="Ig-like_fold"/>
</dbReference>
<feature type="transmembrane region" description="Helical" evidence="2">
    <location>
        <begin position="412"/>
        <end position="432"/>
    </location>
</feature>